<reference evidence="2" key="1">
    <citation type="submission" date="2022-11" db="UniProtKB">
        <authorList>
            <consortium name="WormBaseParasite"/>
        </authorList>
    </citation>
    <scope>IDENTIFICATION</scope>
</reference>
<dbReference type="Proteomes" id="UP000887579">
    <property type="component" value="Unplaced"/>
</dbReference>
<accession>A0AC34F0A4</accession>
<sequence length="685" mass="78451">MLEDQEFSELSNMYDKISNDVTFHGPNNTLLTFQNICEPFCGINEMLIKGITTPSFLVDRYYPVFKIIVYDVNIGKFIFKRTEDDKGRLTGSKLMVFYYTTFVDSEEKKMQLDELDQKVVKLIKAHNDNPNNTIDIVLHGTYPVQKEVERGFEETTPLILLGIILGLICFTVTTALNAQLFRQLGCQTFLWSFCGILITIFSIAASFGSICLLGFSINTVIAMTPFIVISFVLNAIVLYQINDIWHRLSSGLTKRTQHVINEAAEFGKTINNGHLPLTQKNSFIYRVTKPERLAYVFEQIGGSFLTNFAVSTFGYCISAYYSLPNYQIALTFFAFIVFYNTFLQIFFYCPVMIMTCQCAPTETLKESAVKNRAHPECFSRRIKRTFTTSFIVPYSKFLQTSLGKIIFVSIFTIGFLWPASYGVRKIKNEMDFKKILPQNSPSLEAFEFMENHVWKDFLQFVFIVNKPPNFADEKEYLPFREMVSEIEQIKEAYGPKSNMMWLIDYLNHEFDINYHKNFSMKSINMTRFIPFITQEPYSAWNDGLKYSVNNETGEITIDKMLFIVTFKGITSLDGKVKVLSKCREILNRYPQYDTASFDTDSGTVDMILNLPASLLIPSAIIVVLAGIFSALFMQNVVASLTTAFFTASSILGLYGFVYFINVDLDVFTVGTFLFTTLINQFLFTL</sequence>
<proteinExistence type="predicted"/>
<evidence type="ECO:0000313" key="1">
    <source>
        <dbReference type="Proteomes" id="UP000887579"/>
    </source>
</evidence>
<evidence type="ECO:0000313" key="2">
    <source>
        <dbReference type="WBParaSite" id="ES5_v2.g10416.t1"/>
    </source>
</evidence>
<name>A0AC34F0A4_9BILA</name>
<dbReference type="WBParaSite" id="ES5_v2.g10416.t1">
    <property type="protein sequence ID" value="ES5_v2.g10416.t1"/>
    <property type="gene ID" value="ES5_v2.g10416"/>
</dbReference>
<protein>
    <submittedName>
        <fullName evidence="2">SSD domain-containing protein</fullName>
    </submittedName>
</protein>
<organism evidence="1 2">
    <name type="scientific">Panagrolaimus sp. ES5</name>
    <dbReference type="NCBI Taxonomy" id="591445"/>
    <lineage>
        <taxon>Eukaryota</taxon>
        <taxon>Metazoa</taxon>
        <taxon>Ecdysozoa</taxon>
        <taxon>Nematoda</taxon>
        <taxon>Chromadorea</taxon>
        <taxon>Rhabditida</taxon>
        <taxon>Tylenchina</taxon>
        <taxon>Panagrolaimomorpha</taxon>
        <taxon>Panagrolaimoidea</taxon>
        <taxon>Panagrolaimidae</taxon>
        <taxon>Panagrolaimus</taxon>
    </lineage>
</organism>